<dbReference type="PANTHER" id="PTHR45705">
    <property type="entry name" value="FI20236P1"/>
    <property type="match status" value="1"/>
</dbReference>
<keyword evidence="2" id="KW-0479">Metal-binding</keyword>
<feature type="region of interest" description="Disordered" evidence="6">
    <location>
        <begin position="259"/>
        <end position="361"/>
    </location>
</feature>
<feature type="region of interest" description="Disordered" evidence="6">
    <location>
        <begin position="1"/>
        <end position="29"/>
    </location>
</feature>
<dbReference type="InterPro" id="IPR051718">
    <property type="entry name" value="ARF_GTPase-activating"/>
</dbReference>
<dbReference type="FunFam" id="1.10.220.150:FF:000009">
    <property type="entry name" value="stromal membrane-associated protein 1 isoform X1"/>
    <property type="match status" value="1"/>
</dbReference>
<dbReference type="SUPFAM" id="SSF57863">
    <property type="entry name" value="ArfGap/RecO-like zinc finger"/>
    <property type="match status" value="1"/>
</dbReference>
<sequence length="698" mass="73159">MSPRSTTIWDRGQTSDLPQRRPPPSPGAHYPCERGALGGSCGDLKIHYCWDVMCRLRGGLGGGSSVRMGGSHKSDLKLQAKNQKILSELLRLPANEGCAECGALFPRYASVTFGVFLCDRCFGIHRSIGAHISRTKSVSLDAWSAEEVALMKEIGNQRARTFWENNVPTSRTRPSEDSPDSVVEAWVRDKYERRQFCPRMQTAKQLKSSSPNGDTGPSNPRPLLSSLALPTLSSLSSSLPLSVEKSSGKETSNLVAWASGADGSSAPNGGTQKAESQSTRSSQSSRSEKSKHRSSSSGDGSRSSSSRREDSSLPRTSSVPSKQSRKKGGSSTRSSSADGSSGGSKGTSASEPLDSNWDPFGKDADLLTGGSISSQDHIVRSRSADLLLVDNKTAADNKGTSGTAADWFWSAPDQQRSQQRANGASSGAGAVMELELLPQQRLSDRGGGVMVNGGMNGFEQALALTNGTATKTRATNNPFAEPDLTSQGTGGSGAPDRAGVNGEQWDAFSFPTVSTGGNTTVSPPENPAMFGWPPLQGGMNGGGAMDPATFQAGGMMLGPQSRSASAPNMGALDLQANHGAVAGMGLTPVWSQPDMTSQMMMTNGFVQPAANGMGGLGANLGRPREMVNGSISMMDGFHQQPQIQQHPGVWLGDGVANQGVSVRTRNQQQSDPFASLMSGFGNMRLSKGESAVTSAGGK</sequence>
<comment type="caution">
    <text evidence="8">The sequence shown here is derived from an EMBL/GenBank/DDBJ whole genome shotgun (WGS) entry which is preliminary data.</text>
</comment>
<dbReference type="InterPro" id="IPR038508">
    <property type="entry name" value="ArfGAP_dom_sf"/>
</dbReference>
<dbReference type="PROSITE" id="PS50115">
    <property type="entry name" value="ARFGAP"/>
    <property type="match status" value="1"/>
</dbReference>
<evidence type="ECO:0000256" key="5">
    <source>
        <dbReference type="PROSITE-ProRule" id="PRU00288"/>
    </source>
</evidence>
<feature type="region of interest" description="Disordered" evidence="6">
    <location>
        <begin position="475"/>
        <end position="501"/>
    </location>
</feature>
<dbReference type="EMBL" id="BFEA01000050">
    <property type="protein sequence ID" value="GBG64406.1"/>
    <property type="molecule type" value="Genomic_DNA"/>
</dbReference>
<keyword evidence="4" id="KW-0862">Zinc</keyword>
<dbReference type="PRINTS" id="PR00405">
    <property type="entry name" value="REVINTRACTNG"/>
</dbReference>
<feature type="compositionally biased region" description="Low complexity" evidence="6">
    <location>
        <begin position="329"/>
        <end position="339"/>
    </location>
</feature>
<feature type="domain" description="Arf-GAP" evidence="7">
    <location>
        <begin position="83"/>
        <end position="204"/>
    </location>
</feature>
<gene>
    <name evidence="8" type="ORF">CBR_g44290</name>
</gene>
<dbReference type="Pfam" id="PF01412">
    <property type="entry name" value="ArfGap"/>
    <property type="match status" value="1"/>
</dbReference>
<feature type="compositionally biased region" description="Low complexity" evidence="6">
    <location>
        <begin position="295"/>
        <end position="304"/>
    </location>
</feature>
<feature type="region of interest" description="Disordered" evidence="6">
    <location>
        <begin position="198"/>
        <end position="225"/>
    </location>
</feature>
<evidence type="ECO:0000256" key="2">
    <source>
        <dbReference type="ARBA" id="ARBA00022723"/>
    </source>
</evidence>
<name>A0A388K2Y1_CHABU</name>
<dbReference type="GO" id="GO:0005096">
    <property type="term" value="F:GTPase activator activity"/>
    <property type="evidence" value="ECO:0007669"/>
    <property type="project" value="UniProtKB-KW"/>
</dbReference>
<dbReference type="OrthoDB" id="10266696at2759"/>
<evidence type="ECO:0000313" key="9">
    <source>
        <dbReference type="Proteomes" id="UP000265515"/>
    </source>
</evidence>
<organism evidence="8 9">
    <name type="scientific">Chara braunii</name>
    <name type="common">Braun's stonewort</name>
    <dbReference type="NCBI Taxonomy" id="69332"/>
    <lineage>
        <taxon>Eukaryota</taxon>
        <taxon>Viridiplantae</taxon>
        <taxon>Streptophyta</taxon>
        <taxon>Charophyceae</taxon>
        <taxon>Charales</taxon>
        <taxon>Characeae</taxon>
        <taxon>Chara</taxon>
    </lineage>
</organism>
<dbReference type="SMART" id="SM00105">
    <property type="entry name" value="ArfGap"/>
    <property type="match status" value="1"/>
</dbReference>
<proteinExistence type="predicted"/>
<dbReference type="STRING" id="69332.A0A388K2Y1"/>
<evidence type="ECO:0000313" key="8">
    <source>
        <dbReference type="EMBL" id="GBG64406.1"/>
    </source>
</evidence>
<feature type="compositionally biased region" description="Polar residues" evidence="6">
    <location>
        <begin position="202"/>
        <end position="216"/>
    </location>
</feature>
<dbReference type="CDD" id="cd08204">
    <property type="entry name" value="ArfGap"/>
    <property type="match status" value="1"/>
</dbReference>
<dbReference type="Proteomes" id="UP000265515">
    <property type="component" value="Unassembled WGS sequence"/>
</dbReference>
<dbReference type="InterPro" id="IPR037278">
    <property type="entry name" value="ARFGAP/RecO"/>
</dbReference>
<evidence type="ECO:0000256" key="3">
    <source>
        <dbReference type="ARBA" id="ARBA00022771"/>
    </source>
</evidence>
<feature type="compositionally biased region" description="Low complexity" evidence="6">
    <location>
        <begin position="276"/>
        <end position="285"/>
    </location>
</feature>
<keyword evidence="1" id="KW-0343">GTPase activation</keyword>
<dbReference type="PANTHER" id="PTHR45705:SF1">
    <property type="entry name" value="FI20236P1"/>
    <property type="match status" value="1"/>
</dbReference>
<accession>A0A388K2Y1</accession>
<keyword evidence="9" id="KW-1185">Reference proteome</keyword>
<dbReference type="InterPro" id="IPR001164">
    <property type="entry name" value="ArfGAP_dom"/>
</dbReference>
<dbReference type="Gramene" id="GBG64406">
    <property type="protein sequence ID" value="GBG64406"/>
    <property type="gene ID" value="CBR_g44290"/>
</dbReference>
<evidence type="ECO:0000256" key="1">
    <source>
        <dbReference type="ARBA" id="ARBA00022468"/>
    </source>
</evidence>
<dbReference type="Gene3D" id="1.10.220.150">
    <property type="entry name" value="Arf GTPase activating protein"/>
    <property type="match status" value="1"/>
</dbReference>
<evidence type="ECO:0000256" key="6">
    <source>
        <dbReference type="SAM" id="MobiDB-lite"/>
    </source>
</evidence>
<dbReference type="AlphaFoldDB" id="A0A388K2Y1"/>
<evidence type="ECO:0000256" key="4">
    <source>
        <dbReference type="ARBA" id="ARBA00022833"/>
    </source>
</evidence>
<dbReference type="GO" id="GO:0008270">
    <property type="term" value="F:zinc ion binding"/>
    <property type="evidence" value="ECO:0007669"/>
    <property type="project" value="UniProtKB-KW"/>
</dbReference>
<protein>
    <recommendedName>
        <fullName evidence="7">Arf-GAP domain-containing protein</fullName>
    </recommendedName>
</protein>
<feature type="compositionally biased region" description="Polar residues" evidence="6">
    <location>
        <begin position="1"/>
        <end position="17"/>
    </location>
</feature>
<feature type="compositionally biased region" description="Polar residues" evidence="6">
    <location>
        <begin position="265"/>
        <end position="275"/>
    </location>
</feature>
<reference evidence="8 9" key="1">
    <citation type="journal article" date="2018" name="Cell">
        <title>The Chara Genome: Secondary Complexity and Implications for Plant Terrestrialization.</title>
        <authorList>
            <person name="Nishiyama T."/>
            <person name="Sakayama H."/>
            <person name="Vries J.D."/>
            <person name="Buschmann H."/>
            <person name="Saint-Marcoux D."/>
            <person name="Ullrich K.K."/>
            <person name="Haas F.B."/>
            <person name="Vanderstraeten L."/>
            <person name="Becker D."/>
            <person name="Lang D."/>
            <person name="Vosolsobe S."/>
            <person name="Rombauts S."/>
            <person name="Wilhelmsson P.K.I."/>
            <person name="Janitza P."/>
            <person name="Kern R."/>
            <person name="Heyl A."/>
            <person name="Rumpler F."/>
            <person name="Villalobos L.I.A.C."/>
            <person name="Clay J.M."/>
            <person name="Skokan R."/>
            <person name="Toyoda A."/>
            <person name="Suzuki Y."/>
            <person name="Kagoshima H."/>
            <person name="Schijlen E."/>
            <person name="Tajeshwar N."/>
            <person name="Catarino B."/>
            <person name="Hetherington A.J."/>
            <person name="Saltykova A."/>
            <person name="Bonnot C."/>
            <person name="Breuninger H."/>
            <person name="Symeonidi A."/>
            <person name="Radhakrishnan G.V."/>
            <person name="Van Nieuwerburgh F."/>
            <person name="Deforce D."/>
            <person name="Chang C."/>
            <person name="Karol K.G."/>
            <person name="Hedrich R."/>
            <person name="Ulvskov P."/>
            <person name="Glockner G."/>
            <person name="Delwiche C.F."/>
            <person name="Petrasek J."/>
            <person name="Van de Peer Y."/>
            <person name="Friml J."/>
            <person name="Beilby M."/>
            <person name="Dolan L."/>
            <person name="Kohara Y."/>
            <person name="Sugano S."/>
            <person name="Fujiyama A."/>
            <person name="Delaux P.-M."/>
            <person name="Quint M."/>
            <person name="TheiBen G."/>
            <person name="Hagemann M."/>
            <person name="Harholt J."/>
            <person name="Dunand C."/>
            <person name="Zachgo S."/>
            <person name="Langdale J."/>
            <person name="Maumus F."/>
            <person name="Straeten D.V.D."/>
            <person name="Gould S.B."/>
            <person name="Rensing S.A."/>
        </authorList>
    </citation>
    <scope>NUCLEOTIDE SEQUENCE [LARGE SCALE GENOMIC DNA]</scope>
    <source>
        <strain evidence="8 9">S276</strain>
    </source>
</reference>
<keyword evidence="3 5" id="KW-0863">Zinc-finger</keyword>
<dbReference type="GO" id="GO:0005737">
    <property type="term" value="C:cytoplasm"/>
    <property type="evidence" value="ECO:0007669"/>
    <property type="project" value="TreeGrafter"/>
</dbReference>
<evidence type="ECO:0000259" key="7">
    <source>
        <dbReference type="PROSITE" id="PS50115"/>
    </source>
</evidence>